<sequence length="67" mass="7864">MHSGFVLQPTYRVREERPVVQLFGRLDSGQAFLVEDDRCRPYFFVPKQQEAALAAERDIRVEPTQLR</sequence>
<name>X0YTX6_9ZZZZ</name>
<dbReference type="InterPro" id="IPR012337">
    <property type="entry name" value="RNaseH-like_sf"/>
</dbReference>
<dbReference type="SUPFAM" id="SSF53098">
    <property type="entry name" value="Ribonuclease H-like"/>
    <property type="match status" value="1"/>
</dbReference>
<reference evidence="1" key="1">
    <citation type="journal article" date="2014" name="Front. Microbiol.">
        <title>High frequency of phylogenetically diverse reductive dehalogenase-homologous genes in deep subseafloor sedimentary metagenomes.</title>
        <authorList>
            <person name="Kawai M."/>
            <person name="Futagami T."/>
            <person name="Toyoda A."/>
            <person name="Takaki Y."/>
            <person name="Nishi S."/>
            <person name="Hori S."/>
            <person name="Arai W."/>
            <person name="Tsubouchi T."/>
            <person name="Morono Y."/>
            <person name="Uchiyama I."/>
            <person name="Ito T."/>
            <person name="Fujiyama A."/>
            <person name="Inagaki F."/>
            <person name="Takami H."/>
        </authorList>
    </citation>
    <scope>NUCLEOTIDE SEQUENCE</scope>
    <source>
        <strain evidence="1">Expedition CK06-06</strain>
    </source>
</reference>
<comment type="caution">
    <text evidence="1">The sequence shown here is derived from an EMBL/GenBank/DDBJ whole genome shotgun (WGS) entry which is preliminary data.</text>
</comment>
<accession>X0YTX6</accession>
<protein>
    <submittedName>
        <fullName evidence="1">Uncharacterized protein</fullName>
    </submittedName>
</protein>
<dbReference type="EMBL" id="BARS01053474">
    <property type="protein sequence ID" value="GAG51798.1"/>
    <property type="molecule type" value="Genomic_DNA"/>
</dbReference>
<evidence type="ECO:0000313" key="1">
    <source>
        <dbReference type="EMBL" id="GAG51798.1"/>
    </source>
</evidence>
<organism evidence="1">
    <name type="scientific">marine sediment metagenome</name>
    <dbReference type="NCBI Taxonomy" id="412755"/>
    <lineage>
        <taxon>unclassified sequences</taxon>
        <taxon>metagenomes</taxon>
        <taxon>ecological metagenomes</taxon>
    </lineage>
</organism>
<gene>
    <name evidence="1" type="ORF">S01H1_79337</name>
</gene>
<feature type="non-terminal residue" evidence="1">
    <location>
        <position position="67"/>
    </location>
</feature>
<proteinExistence type="predicted"/>
<dbReference type="Gene3D" id="3.30.342.10">
    <property type="entry name" value="DNA Polymerase, chain B, domain 1"/>
    <property type="match status" value="1"/>
</dbReference>
<dbReference type="AlphaFoldDB" id="X0YTX6"/>